<evidence type="ECO:0000256" key="1">
    <source>
        <dbReference type="ARBA" id="ARBA00023015"/>
    </source>
</evidence>
<dbReference type="Proteomes" id="UP000002318">
    <property type="component" value="Chromosome"/>
</dbReference>
<dbReference type="HOGENOM" id="CLU_017584_5_2_12"/>
<dbReference type="SMART" id="SM00345">
    <property type="entry name" value="HTH_GNTR"/>
    <property type="match status" value="1"/>
</dbReference>
<dbReference type="SUPFAM" id="SSF46785">
    <property type="entry name" value="Winged helix' DNA-binding domain"/>
    <property type="match status" value="1"/>
</dbReference>
<dbReference type="Gene3D" id="1.20.120.530">
    <property type="entry name" value="GntR ligand-binding domain-like"/>
    <property type="match status" value="1"/>
</dbReference>
<dbReference type="OrthoDB" id="154206at2"/>
<evidence type="ECO:0000313" key="6">
    <source>
        <dbReference type="Proteomes" id="UP000002318"/>
    </source>
</evidence>
<dbReference type="Gene3D" id="1.10.10.10">
    <property type="entry name" value="Winged helix-like DNA-binding domain superfamily/Winged helix DNA-binding domain"/>
    <property type="match status" value="1"/>
</dbReference>
<dbReference type="PANTHER" id="PTHR43537:SF51">
    <property type="entry name" value="HTH-TYPE TRANSCRIPTIONAL REGULATOR LGOR-RELATED"/>
    <property type="match status" value="1"/>
</dbReference>
<dbReference type="InterPro" id="IPR036390">
    <property type="entry name" value="WH_DNA-bd_sf"/>
</dbReference>
<keyword evidence="2" id="KW-0238">DNA-binding</keyword>
<keyword evidence="1" id="KW-0805">Transcription regulation</keyword>
<evidence type="ECO:0000256" key="2">
    <source>
        <dbReference type="ARBA" id="ARBA00023125"/>
    </source>
</evidence>
<dbReference type="InterPro" id="IPR008920">
    <property type="entry name" value="TF_FadR/GntR_C"/>
</dbReference>
<dbReference type="Pfam" id="PF07729">
    <property type="entry name" value="FCD"/>
    <property type="match status" value="1"/>
</dbReference>
<dbReference type="PRINTS" id="PR00035">
    <property type="entry name" value="HTHGNTR"/>
</dbReference>
<dbReference type="AlphaFoldDB" id="E1RCP7"/>
<dbReference type="InterPro" id="IPR000524">
    <property type="entry name" value="Tscrpt_reg_HTH_GntR"/>
</dbReference>
<dbReference type="RefSeq" id="WP_013253591.1">
    <property type="nucleotide sequence ID" value="NC_014364.1"/>
</dbReference>
<dbReference type="CDD" id="cd07377">
    <property type="entry name" value="WHTH_GntR"/>
    <property type="match status" value="1"/>
</dbReference>
<dbReference type="InterPro" id="IPR011711">
    <property type="entry name" value="GntR_C"/>
</dbReference>
<dbReference type="GO" id="GO:0003700">
    <property type="term" value="F:DNA-binding transcription factor activity"/>
    <property type="evidence" value="ECO:0007669"/>
    <property type="project" value="InterPro"/>
</dbReference>
<keyword evidence="6" id="KW-1185">Reference proteome</keyword>
<dbReference type="PANTHER" id="PTHR43537">
    <property type="entry name" value="TRANSCRIPTIONAL REGULATOR, GNTR FAMILY"/>
    <property type="match status" value="1"/>
</dbReference>
<feature type="domain" description="HTH gntR-type" evidence="4">
    <location>
        <begin position="4"/>
        <end position="71"/>
    </location>
</feature>
<dbReference type="SUPFAM" id="SSF48008">
    <property type="entry name" value="GntR ligand-binding domain-like"/>
    <property type="match status" value="1"/>
</dbReference>
<gene>
    <name evidence="5" type="ordered locus">Spirs_0993</name>
</gene>
<dbReference type="InterPro" id="IPR036388">
    <property type="entry name" value="WH-like_DNA-bd_sf"/>
</dbReference>
<dbReference type="Pfam" id="PF00392">
    <property type="entry name" value="GntR"/>
    <property type="match status" value="1"/>
</dbReference>
<keyword evidence="3" id="KW-0804">Transcription</keyword>
<evidence type="ECO:0000259" key="4">
    <source>
        <dbReference type="PROSITE" id="PS50949"/>
    </source>
</evidence>
<dbReference type="STRING" id="573413.Spirs_0993"/>
<name>E1RCP7_SEDSS</name>
<dbReference type="GO" id="GO:0003677">
    <property type="term" value="F:DNA binding"/>
    <property type="evidence" value="ECO:0007669"/>
    <property type="project" value="UniProtKB-KW"/>
</dbReference>
<protein>
    <submittedName>
        <fullName evidence="5">Transcriptional regulator, GntR family</fullName>
    </submittedName>
</protein>
<evidence type="ECO:0000256" key="3">
    <source>
        <dbReference type="ARBA" id="ARBA00023163"/>
    </source>
</evidence>
<dbReference type="PROSITE" id="PS50949">
    <property type="entry name" value="HTH_GNTR"/>
    <property type="match status" value="1"/>
</dbReference>
<sequence length="226" mass="25959">MENRDLKTVAYEILRKKLINCEYAPGSILNEAQICNELGLSRTPIREALNRIANEGFVRILPKKGIFVTEISLNDVMQIFQARLEIEPVAVRMAGMALPEKELLSFREAFSGEDPDVQVGYRLDTAMHLFIIEYCGNRFIIDMMRKLFDENTRVIISSKQNQCKIHDARLEHLEIIDLLLSRDIEKAAQAMASHIESCKKAALDYFYTMQPFSVKPSGNYKKDFFS</sequence>
<dbReference type="eggNOG" id="COG1802">
    <property type="taxonomic scope" value="Bacteria"/>
</dbReference>
<dbReference type="EMBL" id="CP002116">
    <property type="protein sequence ID" value="ADK80127.1"/>
    <property type="molecule type" value="Genomic_DNA"/>
</dbReference>
<proteinExistence type="predicted"/>
<organism evidence="5 6">
    <name type="scientific">Sediminispirochaeta smaragdinae (strain DSM 11293 / JCM 15392 / SEBR 4228)</name>
    <name type="common">Spirochaeta smaragdinae</name>
    <dbReference type="NCBI Taxonomy" id="573413"/>
    <lineage>
        <taxon>Bacteria</taxon>
        <taxon>Pseudomonadati</taxon>
        <taxon>Spirochaetota</taxon>
        <taxon>Spirochaetia</taxon>
        <taxon>Spirochaetales</taxon>
        <taxon>Spirochaetaceae</taxon>
        <taxon>Sediminispirochaeta</taxon>
    </lineage>
</organism>
<accession>E1RCP7</accession>
<dbReference type="SMART" id="SM00895">
    <property type="entry name" value="FCD"/>
    <property type="match status" value="1"/>
</dbReference>
<reference evidence="6" key="1">
    <citation type="journal article" date="2010" name="Stand. Genomic Sci.">
        <title>Complete genome sequence of Spirochaeta smaragdinae type strain (SEBR 4228).</title>
        <authorList>
            <person name="Mavromatis K."/>
            <person name="Yasawong M."/>
            <person name="Chertkov O."/>
            <person name="Lapidus A."/>
            <person name="Lucas S."/>
            <person name="Nolan M."/>
            <person name="Del Rio T.G."/>
            <person name="Tice H."/>
            <person name="Cheng J.F."/>
            <person name="Pitluck S."/>
            <person name="Liolios K."/>
            <person name="Ivanova N."/>
            <person name="Tapia R."/>
            <person name="Han C."/>
            <person name="Bruce D."/>
            <person name="Goodwin L."/>
            <person name="Pati A."/>
            <person name="Chen A."/>
            <person name="Palaniappan K."/>
            <person name="Land M."/>
            <person name="Hauser L."/>
            <person name="Chang Y.J."/>
            <person name="Jeffries C.D."/>
            <person name="Detter J.C."/>
            <person name="Rohde M."/>
            <person name="Brambilla E."/>
            <person name="Spring S."/>
            <person name="Goker M."/>
            <person name="Sikorski J."/>
            <person name="Woyke T."/>
            <person name="Bristow J."/>
            <person name="Eisen J.A."/>
            <person name="Markowitz V."/>
            <person name="Hugenholtz P."/>
            <person name="Klenk H.P."/>
            <person name="Kyrpides N.C."/>
        </authorList>
    </citation>
    <scope>NUCLEOTIDE SEQUENCE [LARGE SCALE GENOMIC DNA]</scope>
    <source>
        <strain evidence="6">DSM 11293 / JCM 15392 / SEBR 4228</strain>
    </source>
</reference>
<dbReference type="KEGG" id="ssm:Spirs_0993"/>
<evidence type="ECO:0000313" key="5">
    <source>
        <dbReference type="EMBL" id="ADK80127.1"/>
    </source>
</evidence>